<proteinExistence type="predicted"/>
<dbReference type="Gene3D" id="3.40.50.10420">
    <property type="entry name" value="NagB/RpiA/CoA transferase-like"/>
    <property type="match status" value="1"/>
</dbReference>
<evidence type="ECO:0000256" key="3">
    <source>
        <dbReference type="ARBA" id="ARBA00022723"/>
    </source>
</evidence>
<dbReference type="HOGENOM" id="CLU_027059_1_0_0"/>
<evidence type="ECO:0000256" key="1">
    <source>
        <dbReference type="ARBA" id="ARBA00022448"/>
    </source>
</evidence>
<gene>
    <name evidence="9" type="ordered locus">Oter_1396</name>
</gene>
<evidence type="ECO:0000256" key="4">
    <source>
        <dbReference type="ARBA" id="ARBA00022737"/>
    </source>
</evidence>
<feature type="domain" description="4Fe-4S ferredoxin-type" evidence="8">
    <location>
        <begin position="296"/>
        <end position="327"/>
    </location>
</feature>
<dbReference type="Pfam" id="PF11870">
    <property type="entry name" value="LutB_C"/>
    <property type="match status" value="1"/>
</dbReference>
<dbReference type="PROSITE" id="PS00198">
    <property type="entry name" value="4FE4S_FER_1"/>
    <property type="match status" value="1"/>
</dbReference>
<dbReference type="InterPro" id="IPR024185">
    <property type="entry name" value="FTHF_cligase-like_sf"/>
</dbReference>
<keyword evidence="3" id="KW-0479">Metal-binding</keyword>
<dbReference type="EMBL" id="CP001032">
    <property type="protein sequence ID" value="ACB74681.1"/>
    <property type="molecule type" value="Genomic_DNA"/>
</dbReference>
<dbReference type="KEGG" id="ote:Oter_1396"/>
<dbReference type="RefSeq" id="WP_012374219.1">
    <property type="nucleotide sequence ID" value="NC_010571.1"/>
</dbReference>
<evidence type="ECO:0000256" key="5">
    <source>
        <dbReference type="ARBA" id="ARBA00022982"/>
    </source>
</evidence>
<evidence type="ECO:0000256" key="7">
    <source>
        <dbReference type="ARBA" id="ARBA00023014"/>
    </source>
</evidence>
<dbReference type="GO" id="GO:0046872">
    <property type="term" value="F:metal ion binding"/>
    <property type="evidence" value="ECO:0007669"/>
    <property type="project" value="UniProtKB-KW"/>
</dbReference>
<dbReference type="SUPFAM" id="SSF46548">
    <property type="entry name" value="alpha-helical ferredoxin"/>
    <property type="match status" value="1"/>
</dbReference>
<keyword evidence="4" id="KW-0677">Repeat</keyword>
<dbReference type="InterPro" id="IPR017896">
    <property type="entry name" value="4Fe4S_Fe-S-bd"/>
</dbReference>
<dbReference type="AlphaFoldDB" id="B1ZS05"/>
<dbReference type="Pfam" id="PF02589">
    <property type="entry name" value="LUD_dom"/>
    <property type="match status" value="1"/>
</dbReference>
<dbReference type="InterPro" id="IPR037171">
    <property type="entry name" value="NagB/RpiA_transferase-like"/>
</dbReference>
<evidence type="ECO:0000313" key="9">
    <source>
        <dbReference type="EMBL" id="ACB74681.1"/>
    </source>
</evidence>
<dbReference type="InterPro" id="IPR003741">
    <property type="entry name" value="LUD_dom"/>
</dbReference>
<dbReference type="InterPro" id="IPR004452">
    <property type="entry name" value="LutB/LldF"/>
</dbReference>
<dbReference type="SUPFAM" id="SSF100950">
    <property type="entry name" value="NagB/RpiA/CoA transferase-like"/>
    <property type="match status" value="1"/>
</dbReference>
<keyword evidence="6" id="KW-0408">Iron</keyword>
<dbReference type="PANTHER" id="PTHR47153">
    <property type="entry name" value="LACTATE UTILIZATION PROTEIN B"/>
    <property type="match status" value="1"/>
</dbReference>
<keyword evidence="1" id="KW-0813">Transport</keyword>
<organism evidence="9 10">
    <name type="scientific">Opitutus terrae (strain DSM 11246 / JCM 15787 / PB90-1)</name>
    <dbReference type="NCBI Taxonomy" id="452637"/>
    <lineage>
        <taxon>Bacteria</taxon>
        <taxon>Pseudomonadati</taxon>
        <taxon>Verrucomicrobiota</taxon>
        <taxon>Opitutia</taxon>
        <taxon>Opitutales</taxon>
        <taxon>Opitutaceae</taxon>
        <taxon>Opitutus</taxon>
    </lineage>
</organism>
<sequence length="465" mass="51202">MKQPIDQFVASLPPEKRAAVYSGTKITHEKRTKLLFDHFADPNRLRQLAGEIKQHVVENLDTYLPAVEAKLQANGAKVHWAATAEEACEAVLQIMQARGATKMVKSKTMVSEEIELAAFLEKRGIEALETDLGEFIVQIDHDHPSHLVRPIIHKNRREIAQSFEREGLGAYNDDPETITRRARAFLRQKYMAADVGLTGANFVSVESGRLIIVTNEGNSRFCLAPTKCHIALVGIEKLVPRDRDLGIFLNLLARSATAQQLTVYTEFISGPKSPTQPEGPEEMHVIFVDNGRTTVLASECREILRCIRCGACLNVCPVYRQVSGHAYRSVYPGPVGAVLSPLLAGDRFPELADLPKASSLCGACHEVCPVDIPIPDLLLRLRDRGKREHAALAAAGTPPMGAFGVLASQPAAWKAALVAGKAMNYLPASLIPVPALQAWQKARTLPQWRGGEFRKWMKNRPGRQP</sequence>
<accession>B1ZS05</accession>
<dbReference type="Gene3D" id="1.10.1060.10">
    <property type="entry name" value="Alpha-helical ferredoxin"/>
    <property type="match status" value="1"/>
</dbReference>
<keyword evidence="7" id="KW-0411">Iron-sulfur</keyword>
<dbReference type="InterPro" id="IPR009051">
    <property type="entry name" value="Helical_ferredxn"/>
</dbReference>
<dbReference type="PANTHER" id="PTHR47153:SF2">
    <property type="entry name" value="LACTATE UTILIZATION PROTEIN B"/>
    <property type="match status" value="1"/>
</dbReference>
<reference evidence="9 10" key="1">
    <citation type="journal article" date="2011" name="J. Bacteriol.">
        <title>Genome sequence of the verrucomicrobium Opitutus terrae PB90-1, an abundant inhabitant of rice paddy soil ecosystems.</title>
        <authorList>
            <person name="van Passel M.W."/>
            <person name="Kant R."/>
            <person name="Palva A."/>
            <person name="Copeland A."/>
            <person name="Lucas S."/>
            <person name="Lapidus A."/>
            <person name="Glavina del Rio T."/>
            <person name="Pitluck S."/>
            <person name="Goltsman E."/>
            <person name="Clum A."/>
            <person name="Sun H."/>
            <person name="Schmutz J."/>
            <person name="Larimer F.W."/>
            <person name="Land M.L."/>
            <person name="Hauser L."/>
            <person name="Kyrpides N."/>
            <person name="Mikhailova N."/>
            <person name="Richardson P.P."/>
            <person name="Janssen P.H."/>
            <person name="de Vos W.M."/>
            <person name="Smidt H."/>
        </authorList>
    </citation>
    <scope>NUCLEOTIDE SEQUENCE [LARGE SCALE GENOMIC DNA]</scope>
    <source>
        <strain evidence="10">DSM 11246 / JCM 15787 / PB90-1</strain>
    </source>
</reference>
<dbReference type="Pfam" id="PF13183">
    <property type="entry name" value="Fer4_8"/>
    <property type="match status" value="1"/>
</dbReference>
<name>B1ZS05_OPITP</name>
<evidence type="ECO:0000256" key="2">
    <source>
        <dbReference type="ARBA" id="ARBA00022485"/>
    </source>
</evidence>
<dbReference type="eggNOG" id="COG1139">
    <property type="taxonomic scope" value="Bacteria"/>
</dbReference>
<dbReference type="GO" id="GO:0051539">
    <property type="term" value="F:4 iron, 4 sulfur cluster binding"/>
    <property type="evidence" value="ECO:0007669"/>
    <property type="project" value="UniProtKB-KW"/>
</dbReference>
<dbReference type="OrthoDB" id="9782337at2"/>
<dbReference type="InterPro" id="IPR024569">
    <property type="entry name" value="LutB_C"/>
</dbReference>
<keyword evidence="2" id="KW-0004">4Fe-4S</keyword>
<protein>
    <recommendedName>
        <fullName evidence="8">4Fe-4S ferredoxin-type domain-containing protein</fullName>
    </recommendedName>
</protein>
<dbReference type="Proteomes" id="UP000007013">
    <property type="component" value="Chromosome"/>
</dbReference>
<keyword evidence="10" id="KW-1185">Reference proteome</keyword>
<keyword evidence="5" id="KW-0249">Electron transport</keyword>
<dbReference type="NCBIfam" id="TIGR00273">
    <property type="entry name" value="LutB/LldF family L-lactate oxidation iron-sulfur protein"/>
    <property type="match status" value="1"/>
</dbReference>
<evidence type="ECO:0000313" key="10">
    <source>
        <dbReference type="Proteomes" id="UP000007013"/>
    </source>
</evidence>
<dbReference type="PROSITE" id="PS51379">
    <property type="entry name" value="4FE4S_FER_2"/>
    <property type="match status" value="1"/>
</dbReference>
<evidence type="ECO:0000259" key="8">
    <source>
        <dbReference type="PROSITE" id="PS51379"/>
    </source>
</evidence>
<dbReference type="STRING" id="452637.Oter_1396"/>
<evidence type="ECO:0000256" key="6">
    <source>
        <dbReference type="ARBA" id="ARBA00023004"/>
    </source>
</evidence>
<dbReference type="GO" id="GO:0006089">
    <property type="term" value="P:lactate metabolic process"/>
    <property type="evidence" value="ECO:0007669"/>
    <property type="project" value="InterPro"/>
</dbReference>
<dbReference type="InterPro" id="IPR017900">
    <property type="entry name" value="4Fe4S_Fe_S_CS"/>
</dbReference>